<protein>
    <submittedName>
        <fullName evidence="1">Uncharacterized protein</fullName>
    </submittedName>
</protein>
<keyword evidence="2" id="KW-1185">Reference proteome</keyword>
<evidence type="ECO:0000313" key="2">
    <source>
        <dbReference type="Proteomes" id="UP000293142"/>
    </source>
</evidence>
<reference evidence="1 2" key="1">
    <citation type="submission" date="2019-02" db="EMBL/GenBank/DDBJ databases">
        <title>Paenibacillus sp. nov., isolated from surface-sterilized tissue of Thalictrum simplex L.</title>
        <authorList>
            <person name="Tuo L."/>
        </authorList>
    </citation>
    <scope>NUCLEOTIDE SEQUENCE [LARGE SCALE GENOMIC DNA]</scope>
    <source>
        <strain evidence="1 2">N2SHLJ1</strain>
    </source>
</reference>
<dbReference type="OrthoDB" id="2451827at2"/>
<accession>A0A4Q9DEZ5</accession>
<name>A0A4Q9DEZ5_9BACL</name>
<gene>
    <name evidence="1" type="ORF">EYB31_34945</name>
</gene>
<comment type="caution">
    <text evidence="1">The sequence shown here is derived from an EMBL/GenBank/DDBJ whole genome shotgun (WGS) entry which is preliminary data.</text>
</comment>
<dbReference type="AlphaFoldDB" id="A0A4Q9DEZ5"/>
<organism evidence="1 2">
    <name type="scientific">Paenibacillus thalictri</name>
    <dbReference type="NCBI Taxonomy" id="2527873"/>
    <lineage>
        <taxon>Bacteria</taxon>
        <taxon>Bacillati</taxon>
        <taxon>Bacillota</taxon>
        <taxon>Bacilli</taxon>
        <taxon>Bacillales</taxon>
        <taxon>Paenibacillaceae</taxon>
        <taxon>Paenibacillus</taxon>
    </lineage>
</organism>
<dbReference type="EMBL" id="SIRE01000036">
    <property type="protein sequence ID" value="TBL69776.1"/>
    <property type="molecule type" value="Genomic_DNA"/>
</dbReference>
<evidence type="ECO:0000313" key="1">
    <source>
        <dbReference type="EMBL" id="TBL69776.1"/>
    </source>
</evidence>
<dbReference type="Proteomes" id="UP000293142">
    <property type="component" value="Unassembled WGS sequence"/>
</dbReference>
<sequence length="238" mass="28140">MRCLSRSIEEILSHRTDISKYVVHLTKARDGKSARQNLVSIIKDEIIHGYNHHCLFSPKLRREDIALQDRFNVVCFTETPLDKIHLLTSISGRKVDLEAYGLVFKKNKIRESRGNPVLYVYDENTLMINYLHQQYDEFIRAYNDEGDLGHFFTLGAIINIVKKGHDFHWEREWRVRRKIRFNLSSVFAVIAPSAEHERIRKAVGTDEIKYIPFVDARWNTEEMLDEIACYMWRDLQPE</sequence>
<proteinExistence type="predicted"/>